<dbReference type="Proteomes" id="UP000233220">
    <property type="component" value="Unplaced"/>
</dbReference>
<comment type="similarity">
    <text evidence="2 7">Belongs to the peptidase C19 family.</text>
</comment>
<dbReference type="Ensembl" id="ENSSBOT00000010220.1">
    <property type="protein sequence ID" value="ENSSBOP00000001770.1"/>
    <property type="gene ID" value="ENSSBOG00000009316.1"/>
</dbReference>
<dbReference type="PROSITE" id="PS00972">
    <property type="entry name" value="USP_1"/>
    <property type="match status" value="1"/>
</dbReference>
<dbReference type="Pfam" id="PF00443">
    <property type="entry name" value="UCH"/>
    <property type="match status" value="1"/>
</dbReference>
<evidence type="ECO:0000313" key="10">
    <source>
        <dbReference type="Ensembl" id="ENSSBOP00000001770.1"/>
    </source>
</evidence>
<name>A0A2K6S308_SAIBB</name>
<evidence type="ECO:0000256" key="8">
    <source>
        <dbReference type="SAM" id="MobiDB-lite"/>
    </source>
</evidence>
<comment type="catalytic activity">
    <reaction evidence="1 7">
        <text>Thiol-dependent hydrolysis of ester, thioester, amide, peptide and isopeptide bonds formed by the C-terminal Gly of ubiquitin (a 76-residue protein attached to proteins as an intracellular targeting signal).</text>
        <dbReference type="EC" id="3.4.19.12"/>
    </reaction>
</comment>
<dbReference type="FunFam" id="2.30.29.180:FF:000001">
    <property type="entry name" value="Ubiquitin carboxyl-terminal hydrolase 37"/>
    <property type="match status" value="1"/>
</dbReference>
<dbReference type="CDD" id="cd02257">
    <property type="entry name" value="Peptidase_C19"/>
    <property type="match status" value="2"/>
</dbReference>
<dbReference type="InterPro" id="IPR018200">
    <property type="entry name" value="USP_CS"/>
</dbReference>
<dbReference type="OMA" id="YIPKYLS"/>
<proteinExistence type="inferred from homology"/>
<evidence type="ECO:0000256" key="1">
    <source>
        <dbReference type="ARBA" id="ARBA00000707"/>
    </source>
</evidence>
<evidence type="ECO:0000256" key="5">
    <source>
        <dbReference type="ARBA" id="ARBA00022801"/>
    </source>
</evidence>
<dbReference type="Gene3D" id="2.30.29.180">
    <property type="entry name" value="Ubiquitin carboxyl-terminal hydrolase 26/29/37, pleckstrin homology-like domain"/>
    <property type="match status" value="1"/>
</dbReference>
<keyword evidence="4 7" id="KW-0833">Ubl conjugation pathway</keyword>
<evidence type="ECO:0000256" key="4">
    <source>
        <dbReference type="ARBA" id="ARBA00022786"/>
    </source>
</evidence>
<evidence type="ECO:0000256" key="3">
    <source>
        <dbReference type="ARBA" id="ARBA00022670"/>
    </source>
</evidence>
<feature type="domain" description="USP" evidence="9">
    <location>
        <begin position="280"/>
        <end position="882"/>
    </location>
</feature>
<dbReference type="GO" id="GO:0006508">
    <property type="term" value="P:proteolysis"/>
    <property type="evidence" value="ECO:0007669"/>
    <property type="project" value="UniProtKB-KW"/>
</dbReference>
<keyword evidence="6 7" id="KW-0788">Thiol protease</keyword>
<dbReference type="EC" id="3.4.19.12" evidence="7"/>
<dbReference type="InterPro" id="IPR032069">
    <property type="entry name" value="USP37-like_PH"/>
</dbReference>
<evidence type="ECO:0000259" key="9">
    <source>
        <dbReference type="PROSITE" id="PS50235"/>
    </source>
</evidence>
<dbReference type="PANTHER" id="PTHR24006:SF711">
    <property type="entry name" value="UBIQUITIN CARBOXYL-TERMINAL HYDROLASE 29"/>
    <property type="match status" value="1"/>
</dbReference>
<dbReference type="AlphaFoldDB" id="A0A2K6S308"/>
<dbReference type="SUPFAM" id="SSF54001">
    <property type="entry name" value="Cysteine proteinases"/>
    <property type="match status" value="1"/>
</dbReference>
<dbReference type="GO" id="GO:0000082">
    <property type="term" value="P:G1/S transition of mitotic cell cycle"/>
    <property type="evidence" value="ECO:0007669"/>
    <property type="project" value="TreeGrafter"/>
</dbReference>
<protein>
    <recommendedName>
        <fullName evidence="7">Ubiquitin carboxyl-terminal hydrolase</fullName>
        <ecNumber evidence="7">3.4.19.12</ecNumber>
    </recommendedName>
</protein>
<organism evidence="10 11">
    <name type="scientific">Saimiri boliviensis boliviensis</name>
    <name type="common">Bolivian squirrel monkey</name>
    <dbReference type="NCBI Taxonomy" id="39432"/>
    <lineage>
        <taxon>Eukaryota</taxon>
        <taxon>Metazoa</taxon>
        <taxon>Chordata</taxon>
        <taxon>Craniata</taxon>
        <taxon>Vertebrata</taxon>
        <taxon>Euteleostomi</taxon>
        <taxon>Mammalia</taxon>
        <taxon>Eutheria</taxon>
        <taxon>Euarchontoglires</taxon>
        <taxon>Primates</taxon>
        <taxon>Haplorrhini</taxon>
        <taxon>Platyrrhini</taxon>
        <taxon>Cebidae</taxon>
        <taxon>Saimiriinae</taxon>
        <taxon>Saimiri</taxon>
    </lineage>
</organism>
<accession>A0A2K6S308</accession>
<feature type="compositionally biased region" description="Polar residues" evidence="8">
    <location>
        <begin position="568"/>
        <end position="585"/>
    </location>
</feature>
<feature type="region of interest" description="Disordered" evidence="8">
    <location>
        <begin position="568"/>
        <end position="589"/>
    </location>
</feature>
<dbReference type="Pfam" id="PF16674">
    <property type="entry name" value="UCH_N"/>
    <property type="match status" value="1"/>
</dbReference>
<dbReference type="InterPro" id="IPR038093">
    <property type="entry name" value="USP37-like_PH_sf"/>
</dbReference>
<evidence type="ECO:0000313" key="11">
    <source>
        <dbReference type="Proteomes" id="UP000233220"/>
    </source>
</evidence>
<dbReference type="GO" id="GO:0016579">
    <property type="term" value="P:protein deubiquitination"/>
    <property type="evidence" value="ECO:0007669"/>
    <property type="project" value="InterPro"/>
</dbReference>
<reference evidence="10" key="1">
    <citation type="submission" date="2025-08" db="UniProtKB">
        <authorList>
            <consortium name="Ensembl"/>
        </authorList>
    </citation>
    <scope>IDENTIFICATION</scope>
</reference>
<reference evidence="10" key="2">
    <citation type="submission" date="2025-09" db="UniProtKB">
        <authorList>
            <consortium name="Ensembl"/>
        </authorList>
    </citation>
    <scope>IDENTIFICATION</scope>
</reference>
<keyword evidence="3 7" id="KW-0645">Protease</keyword>
<evidence type="ECO:0000256" key="7">
    <source>
        <dbReference type="RuleBase" id="RU366025"/>
    </source>
</evidence>
<dbReference type="PROSITE" id="PS50235">
    <property type="entry name" value="USP_3"/>
    <property type="match status" value="1"/>
</dbReference>
<dbReference type="InterPro" id="IPR001394">
    <property type="entry name" value="Peptidase_C19_UCH"/>
</dbReference>
<gene>
    <name evidence="10" type="primary">USP29</name>
</gene>
<dbReference type="PROSITE" id="PS00973">
    <property type="entry name" value="USP_2"/>
    <property type="match status" value="1"/>
</dbReference>
<dbReference type="GO" id="GO:0005829">
    <property type="term" value="C:cytosol"/>
    <property type="evidence" value="ECO:0007669"/>
    <property type="project" value="TreeGrafter"/>
</dbReference>
<feature type="region of interest" description="Disordered" evidence="8">
    <location>
        <begin position="205"/>
        <end position="231"/>
    </location>
</feature>
<dbReference type="Gene3D" id="3.90.70.10">
    <property type="entry name" value="Cysteine proteinases"/>
    <property type="match status" value="2"/>
</dbReference>
<comment type="function">
    <text evidence="7">Deubiquitinating enzyme that removes conjugated ubiquitin from specific proteins to regulate different cellular processes.</text>
</comment>
<dbReference type="InterPro" id="IPR050164">
    <property type="entry name" value="Peptidase_C19"/>
</dbReference>
<dbReference type="PANTHER" id="PTHR24006">
    <property type="entry name" value="UBIQUITIN CARBOXYL-TERMINAL HYDROLASE"/>
    <property type="match status" value="1"/>
</dbReference>
<dbReference type="STRING" id="39432.ENSSBOP00000001770"/>
<evidence type="ECO:0000256" key="6">
    <source>
        <dbReference type="ARBA" id="ARBA00022807"/>
    </source>
</evidence>
<keyword evidence="11" id="KW-1185">Reference proteome</keyword>
<keyword evidence="5 7" id="KW-0378">Hydrolase</keyword>
<dbReference type="GO" id="GO:0005634">
    <property type="term" value="C:nucleus"/>
    <property type="evidence" value="ECO:0007669"/>
    <property type="project" value="TreeGrafter"/>
</dbReference>
<dbReference type="GO" id="GO:0004843">
    <property type="term" value="F:cysteine-type deubiquitinase activity"/>
    <property type="evidence" value="ECO:0007669"/>
    <property type="project" value="UniProtKB-UniRule"/>
</dbReference>
<evidence type="ECO:0000256" key="2">
    <source>
        <dbReference type="ARBA" id="ARBA00009085"/>
    </source>
</evidence>
<dbReference type="InterPro" id="IPR038765">
    <property type="entry name" value="Papain-like_cys_pep_sf"/>
</dbReference>
<dbReference type="CDD" id="cd13312">
    <property type="entry name" value="PH_USP37_like"/>
    <property type="match status" value="1"/>
</dbReference>
<sequence length="934" mass="106063">MISLKMRGFIQIWSRQTGITKLKEALIETVQRKKEIKLVVTFKSGKFIRIFQLSNNIRSVVLRHCKKRKSHLHLTLKNNVFLSIDKLSYRDAKQLNMFLDIIHRNKFQQPMKPDDDWSVFESRNMPKEIDKTSFYNICKTPFPQRVPLFTSKSPTYVKKGLLENQGGKRKDTLSSDLEMNEDILKDISNKKYKTDSLKYIQSYGNNPSSLEDSEKDGNLELEPSFNSNGNPNLDETLLATQILEAENGLTFPLEPEHSQDDPRCNEAQVPLDSLSVQLQQGFPNLGNTCYMNAILQSLFAIPSFADDLLTQDVPWEYIPFEALLMTLTQLLVLKDFCSTEIKKELLGNVKKVISAVAEIFSGDMQNDAHEFLGQCLDQLKEDMENLNAILKTGKERGDEDLSSQLHVGNAATKVFVCPVVANFEFELQLSVICKACGHAVLKVEPNNYLSINLHQDTKSLPMSIQNSLDLFFREEELEYNCEMCKHKSCVAMHTLSRLSRVLIIHLKRYSFNDAWLLVKNNEQVYIPKYLSLSSYCNESTKQPLPLSSNAPVGKCEVLEVSQEMISEVTSPLTPSMKPTSASSDSLVLPMEPDKNADLQRFQRDCGEASQEQHQRVLENGSALESLLVNFRDRAFGENESPVADSLMDQGDISIPVICENGSKPISSPDARLLDGHLQEMPQHPELQKYEKTNTFVEFDFDRVTESTDSCYKCKENRIPEGYPGMSEQYPCIGCIEKSIIEELLQQAPPPGVRKLDAQEHTEETLSPPTEFRLQKADLNHLGAFGSDNPGNKDILDTENTRDEVKELMRNMKMGDPLQAYRLISVVSHIGNSPNSGHYISDAYDFQKQAWFTYNDLCVSEISETKMQEARLHSGYIFFYMHNGIFEELLRKAENSRLLSTQAEAAPNFLHRGPVHCPSDCWRAATYCAPLTDHQ</sequence>
<dbReference type="GeneTree" id="ENSGT00940000161929"/>
<dbReference type="InterPro" id="IPR028889">
    <property type="entry name" value="USP"/>
</dbReference>